<gene>
    <name evidence="6" type="ORF">GCM10010909_29100</name>
</gene>
<dbReference type="Proteomes" id="UP001156641">
    <property type="component" value="Unassembled WGS sequence"/>
</dbReference>
<evidence type="ECO:0000259" key="5">
    <source>
        <dbReference type="PROSITE" id="PS50977"/>
    </source>
</evidence>
<keyword evidence="7" id="KW-1185">Reference proteome</keyword>
<accession>A0ABQ6A6X6</accession>
<sequence>MNELAPVSMTEPLPARNAKLPPSIVKIMEGALKAIGGRGTRRLSMSDICNAAEISRGTLYRYFSTKEDVLAAVSEFVSSNFENGVREAAETTTDPMERFRAVMRFFAEYTNDHTPDRIFEIEPSFYIDFFRSHFDRHKIAVYTALNLTFDYLDTLADSPIDRDGVVEALVRMQLSTLIIPVNSTWVRVWGQVPEKLESWIITLAGRTHAPGEN</sequence>
<dbReference type="InterPro" id="IPR001647">
    <property type="entry name" value="HTH_TetR"/>
</dbReference>
<proteinExistence type="predicted"/>
<dbReference type="InterPro" id="IPR050109">
    <property type="entry name" value="HTH-type_TetR-like_transc_reg"/>
</dbReference>
<name>A0ABQ6A6X6_9PROT</name>
<dbReference type="Pfam" id="PF00440">
    <property type="entry name" value="TetR_N"/>
    <property type="match status" value="1"/>
</dbReference>
<evidence type="ECO:0000256" key="4">
    <source>
        <dbReference type="PROSITE-ProRule" id="PRU00335"/>
    </source>
</evidence>
<dbReference type="SUPFAM" id="SSF46689">
    <property type="entry name" value="Homeodomain-like"/>
    <property type="match status" value="1"/>
</dbReference>
<dbReference type="PANTHER" id="PTHR30055">
    <property type="entry name" value="HTH-TYPE TRANSCRIPTIONAL REGULATOR RUTR"/>
    <property type="match status" value="1"/>
</dbReference>
<feature type="DNA-binding region" description="H-T-H motif" evidence="4">
    <location>
        <begin position="44"/>
        <end position="63"/>
    </location>
</feature>
<dbReference type="PRINTS" id="PR00455">
    <property type="entry name" value="HTHTETR"/>
</dbReference>
<dbReference type="PANTHER" id="PTHR30055:SF234">
    <property type="entry name" value="HTH-TYPE TRANSCRIPTIONAL REGULATOR BETI"/>
    <property type="match status" value="1"/>
</dbReference>
<organism evidence="6 7">
    <name type="scientific">Acidocella aquatica</name>
    <dbReference type="NCBI Taxonomy" id="1922313"/>
    <lineage>
        <taxon>Bacteria</taxon>
        <taxon>Pseudomonadati</taxon>
        <taxon>Pseudomonadota</taxon>
        <taxon>Alphaproteobacteria</taxon>
        <taxon>Acetobacterales</taxon>
        <taxon>Acidocellaceae</taxon>
        <taxon>Acidocella</taxon>
    </lineage>
</organism>
<comment type="caution">
    <text evidence="6">The sequence shown here is derived from an EMBL/GenBank/DDBJ whole genome shotgun (WGS) entry which is preliminary data.</text>
</comment>
<evidence type="ECO:0000256" key="1">
    <source>
        <dbReference type="ARBA" id="ARBA00023015"/>
    </source>
</evidence>
<dbReference type="EMBL" id="BSOS01000085">
    <property type="protein sequence ID" value="GLR68229.1"/>
    <property type="molecule type" value="Genomic_DNA"/>
</dbReference>
<keyword evidence="1" id="KW-0805">Transcription regulation</keyword>
<protein>
    <recommendedName>
        <fullName evidence="5">HTH tetR-type domain-containing protein</fullName>
    </recommendedName>
</protein>
<evidence type="ECO:0000313" key="7">
    <source>
        <dbReference type="Proteomes" id="UP001156641"/>
    </source>
</evidence>
<dbReference type="Gene3D" id="1.10.357.10">
    <property type="entry name" value="Tetracycline Repressor, domain 2"/>
    <property type="match status" value="1"/>
</dbReference>
<dbReference type="InterPro" id="IPR009057">
    <property type="entry name" value="Homeodomain-like_sf"/>
</dbReference>
<reference evidence="7" key="1">
    <citation type="journal article" date="2019" name="Int. J. Syst. Evol. Microbiol.">
        <title>The Global Catalogue of Microorganisms (GCM) 10K type strain sequencing project: providing services to taxonomists for standard genome sequencing and annotation.</title>
        <authorList>
            <consortium name="The Broad Institute Genomics Platform"/>
            <consortium name="The Broad Institute Genome Sequencing Center for Infectious Disease"/>
            <person name="Wu L."/>
            <person name="Ma J."/>
        </authorList>
    </citation>
    <scope>NUCLEOTIDE SEQUENCE [LARGE SCALE GENOMIC DNA]</scope>
    <source>
        <strain evidence="7">NBRC 112502</strain>
    </source>
</reference>
<keyword evidence="3" id="KW-0804">Transcription</keyword>
<feature type="domain" description="HTH tetR-type" evidence="5">
    <location>
        <begin position="21"/>
        <end position="81"/>
    </location>
</feature>
<evidence type="ECO:0000313" key="6">
    <source>
        <dbReference type="EMBL" id="GLR68229.1"/>
    </source>
</evidence>
<keyword evidence="2 4" id="KW-0238">DNA-binding</keyword>
<evidence type="ECO:0000256" key="2">
    <source>
        <dbReference type="ARBA" id="ARBA00023125"/>
    </source>
</evidence>
<dbReference type="PROSITE" id="PS50977">
    <property type="entry name" value="HTH_TETR_2"/>
    <property type="match status" value="1"/>
</dbReference>
<evidence type="ECO:0000256" key="3">
    <source>
        <dbReference type="ARBA" id="ARBA00023163"/>
    </source>
</evidence>
<dbReference type="RefSeq" id="WP_284259073.1">
    <property type="nucleotide sequence ID" value="NZ_BSOS01000085.1"/>
</dbReference>